<dbReference type="RefSeq" id="WP_229684284.1">
    <property type="nucleotide sequence ID" value="NZ_BMMW01000007.1"/>
</dbReference>
<dbReference type="Proteomes" id="UP000612956">
    <property type="component" value="Unassembled WGS sequence"/>
</dbReference>
<reference evidence="2" key="1">
    <citation type="journal article" date="2014" name="Int. J. Syst. Evol. Microbiol.">
        <title>Complete genome sequence of Corynebacterium casei LMG S-19264T (=DSM 44701T), isolated from a smear-ripened cheese.</title>
        <authorList>
            <consortium name="US DOE Joint Genome Institute (JGI-PGF)"/>
            <person name="Walter F."/>
            <person name="Albersmeier A."/>
            <person name="Kalinowski J."/>
            <person name="Ruckert C."/>
        </authorList>
    </citation>
    <scope>NUCLEOTIDE SEQUENCE</scope>
    <source>
        <strain evidence="2">CGMCC 4.7278</strain>
    </source>
</reference>
<evidence type="ECO:0000256" key="1">
    <source>
        <dbReference type="SAM" id="MobiDB-lite"/>
    </source>
</evidence>
<keyword evidence="3" id="KW-1185">Reference proteome</keyword>
<organism evidence="2 3">
    <name type="scientific">Nocardia camponoti</name>
    <dbReference type="NCBI Taxonomy" id="1616106"/>
    <lineage>
        <taxon>Bacteria</taxon>
        <taxon>Bacillati</taxon>
        <taxon>Actinomycetota</taxon>
        <taxon>Actinomycetes</taxon>
        <taxon>Mycobacteriales</taxon>
        <taxon>Nocardiaceae</taxon>
        <taxon>Nocardia</taxon>
    </lineage>
</organism>
<protein>
    <submittedName>
        <fullName evidence="2">Uncharacterized protein</fullName>
    </submittedName>
</protein>
<evidence type="ECO:0000313" key="2">
    <source>
        <dbReference type="EMBL" id="GGK68925.1"/>
    </source>
</evidence>
<sequence length="159" mass="17869">MATAATGASQMERITVTDSEERRRSPERSSFSATDEVWNAAKTEWMRRRRDYPAWAEWLEAALDEKSARVRAALGVDELEPAPDRLPPGRRTTESGTAGRKRRSFTCTPRTWERARAAWWAQAELYPALTDWIEEAIEEKTAGATYPSESAKSVASSTS</sequence>
<gene>
    <name evidence="2" type="ORF">GCM10011591_46300</name>
</gene>
<accession>A0A917QUV3</accession>
<proteinExistence type="predicted"/>
<feature type="region of interest" description="Disordered" evidence="1">
    <location>
        <begin position="1"/>
        <end position="35"/>
    </location>
</feature>
<reference evidence="2" key="2">
    <citation type="submission" date="2020-09" db="EMBL/GenBank/DDBJ databases">
        <authorList>
            <person name="Sun Q."/>
            <person name="Zhou Y."/>
        </authorList>
    </citation>
    <scope>NUCLEOTIDE SEQUENCE</scope>
    <source>
        <strain evidence="2">CGMCC 4.7278</strain>
    </source>
</reference>
<dbReference type="AlphaFoldDB" id="A0A917QUV3"/>
<evidence type="ECO:0000313" key="3">
    <source>
        <dbReference type="Proteomes" id="UP000612956"/>
    </source>
</evidence>
<name>A0A917QUV3_9NOCA</name>
<dbReference type="EMBL" id="BMMW01000007">
    <property type="protein sequence ID" value="GGK68925.1"/>
    <property type="molecule type" value="Genomic_DNA"/>
</dbReference>
<comment type="caution">
    <text evidence="2">The sequence shown here is derived from an EMBL/GenBank/DDBJ whole genome shotgun (WGS) entry which is preliminary data.</text>
</comment>
<feature type="region of interest" description="Disordered" evidence="1">
    <location>
        <begin position="79"/>
        <end position="105"/>
    </location>
</feature>